<reference evidence="1 2" key="1">
    <citation type="submission" date="2021-03" db="EMBL/GenBank/DDBJ databases">
        <title>Sequencing the genomes of 1000 actinobacteria strains.</title>
        <authorList>
            <person name="Klenk H.-P."/>
        </authorList>
    </citation>
    <scope>NUCLEOTIDE SEQUENCE [LARGE SCALE GENOMIC DNA]</scope>
    <source>
        <strain evidence="1 2">DSM 45510</strain>
    </source>
</reference>
<evidence type="ECO:0000313" key="1">
    <source>
        <dbReference type="EMBL" id="MBP2178679.1"/>
    </source>
</evidence>
<gene>
    <name evidence="1" type="ORF">JOM49_000205</name>
</gene>
<dbReference type="Pfam" id="PF20060">
    <property type="entry name" value="DUF6459"/>
    <property type="match status" value="1"/>
</dbReference>
<organism evidence="1 2">
    <name type="scientific">Amycolatopsis magusensis</name>
    <dbReference type="NCBI Taxonomy" id="882444"/>
    <lineage>
        <taxon>Bacteria</taxon>
        <taxon>Bacillati</taxon>
        <taxon>Actinomycetota</taxon>
        <taxon>Actinomycetes</taxon>
        <taxon>Pseudonocardiales</taxon>
        <taxon>Pseudonocardiaceae</taxon>
        <taxon>Amycolatopsis</taxon>
    </lineage>
</organism>
<dbReference type="InterPro" id="IPR045596">
    <property type="entry name" value="DUF6459"/>
</dbReference>
<comment type="caution">
    <text evidence="1">The sequence shown here is derived from an EMBL/GenBank/DDBJ whole genome shotgun (WGS) entry which is preliminary data.</text>
</comment>
<dbReference type="Proteomes" id="UP000741013">
    <property type="component" value="Unassembled WGS sequence"/>
</dbReference>
<dbReference type="RefSeq" id="WP_209662310.1">
    <property type="nucleotide sequence ID" value="NZ_JAGGMS010000001.1"/>
</dbReference>
<evidence type="ECO:0000313" key="2">
    <source>
        <dbReference type="Proteomes" id="UP000741013"/>
    </source>
</evidence>
<dbReference type="EMBL" id="JAGGMS010000001">
    <property type="protein sequence ID" value="MBP2178679.1"/>
    <property type="molecule type" value="Genomic_DNA"/>
</dbReference>
<sequence length="153" mass="16537">MDVRPLSTLEAADRLRAVPAGGVGQQLELPIFSGVPLGRHRPGPPVPGRLTLERMVTALLELCCGRRPRAQLRPFVRPDVFAKLTTTTARRYTLQTPIQACFPVAGVIETCGTVHGGVRSFAVAARFEATASGWWCVAFDLIGEPKVPKHRAG</sequence>
<keyword evidence="2" id="KW-1185">Reference proteome</keyword>
<accession>A0ABS4PGZ2</accession>
<proteinExistence type="predicted"/>
<protein>
    <submittedName>
        <fullName evidence="1">Uncharacterized protein</fullName>
    </submittedName>
</protein>
<name>A0ABS4PGZ2_9PSEU</name>